<dbReference type="SUPFAM" id="SSF56349">
    <property type="entry name" value="DNA breaking-rejoining enzymes"/>
    <property type="match status" value="1"/>
</dbReference>
<evidence type="ECO:0000313" key="7">
    <source>
        <dbReference type="EMBL" id="RAW18451.1"/>
    </source>
</evidence>
<dbReference type="Pfam" id="PF00589">
    <property type="entry name" value="Phage_integrase"/>
    <property type="match status" value="1"/>
</dbReference>
<dbReference type="EMBL" id="QEVW01000003">
    <property type="protein sequence ID" value="RAW18451.1"/>
    <property type="molecule type" value="Genomic_DNA"/>
</dbReference>
<proteinExistence type="inferred from homology"/>
<comment type="caution">
    <text evidence="7">The sequence shown here is derived from an EMBL/GenBank/DDBJ whole genome shotgun (WGS) entry which is preliminary data.</text>
</comment>
<dbReference type="InterPro" id="IPR010998">
    <property type="entry name" value="Integrase_recombinase_N"/>
</dbReference>
<dbReference type="Gene3D" id="1.10.443.10">
    <property type="entry name" value="Intergrase catalytic core"/>
    <property type="match status" value="1"/>
</dbReference>
<evidence type="ECO:0000313" key="8">
    <source>
        <dbReference type="Proteomes" id="UP000250642"/>
    </source>
</evidence>
<dbReference type="GO" id="GO:0003677">
    <property type="term" value="F:DNA binding"/>
    <property type="evidence" value="ECO:0007669"/>
    <property type="project" value="UniProtKB-UniRule"/>
</dbReference>
<dbReference type="Proteomes" id="UP000250642">
    <property type="component" value="Unassembled WGS sequence"/>
</dbReference>
<dbReference type="Gene3D" id="1.10.150.130">
    <property type="match status" value="1"/>
</dbReference>
<sequence length="401" mass="46541">MAYFYKVTANNKQGYKWVCVGDAPPDPYTGKRKQISRRADTKKEAEKRVNKFISDLTSYGIDTQKNKKLTFEMVANEWLSIYSKGKIKQRTIDQRASTIISICKYLGQLKIDRITHKQYQNMLNDYDSKRYSTSAIITLNSVANMIFKYAIKNKLRLDNPCFGAVIPKKTRTVEEIENDVIAEKYFEKNELIEFLEATKRYGQYQDIEMFYLLSFSGMRSGEMCALKWTDIYFETNEIRITKTIYSKNDNRGNYILTPPKTDGSIRTIDIDSSIMKLLKEHKELQRKAPRTMNSHDMNFVFCRINGSPFFPKIVLSRMKKILLKTTITKPATPHIFRHTHISMLAEAGADLKSTMARVGHTNAKTTLQVYTHVTDKMKKDTSNKIKIRYSDILDSTESQEK</sequence>
<organism evidence="7 8">
    <name type="scientific">Paenibacillus taichungensis</name>
    <dbReference type="NCBI Taxonomy" id="484184"/>
    <lineage>
        <taxon>Bacteria</taxon>
        <taxon>Bacillati</taxon>
        <taxon>Bacillota</taxon>
        <taxon>Bacilli</taxon>
        <taxon>Bacillales</taxon>
        <taxon>Paenibacillaceae</taxon>
        <taxon>Paenibacillus</taxon>
    </lineage>
</organism>
<evidence type="ECO:0000256" key="1">
    <source>
        <dbReference type="ARBA" id="ARBA00008857"/>
    </source>
</evidence>
<dbReference type="CDD" id="cd01189">
    <property type="entry name" value="INT_ICEBs1_C_like"/>
    <property type="match status" value="1"/>
</dbReference>
<dbReference type="InterPro" id="IPR050090">
    <property type="entry name" value="Tyrosine_recombinase_XerCD"/>
</dbReference>
<keyword evidence="3" id="KW-0233">DNA recombination</keyword>
<evidence type="ECO:0000259" key="5">
    <source>
        <dbReference type="PROSITE" id="PS51898"/>
    </source>
</evidence>
<dbReference type="InterPro" id="IPR013762">
    <property type="entry name" value="Integrase-like_cat_sf"/>
</dbReference>
<dbReference type="InterPro" id="IPR044068">
    <property type="entry name" value="CB"/>
</dbReference>
<dbReference type="GO" id="GO:0006310">
    <property type="term" value="P:DNA recombination"/>
    <property type="evidence" value="ECO:0007669"/>
    <property type="project" value="UniProtKB-KW"/>
</dbReference>
<dbReference type="AlphaFoldDB" id="A0A329R1Q2"/>
<dbReference type="PROSITE" id="PS51898">
    <property type="entry name" value="TYR_RECOMBINASE"/>
    <property type="match status" value="1"/>
</dbReference>
<dbReference type="PANTHER" id="PTHR30349">
    <property type="entry name" value="PHAGE INTEGRASE-RELATED"/>
    <property type="match status" value="1"/>
</dbReference>
<keyword evidence="2 4" id="KW-0238">DNA-binding</keyword>
<protein>
    <submittedName>
        <fullName evidence="7">Site-specific integrase</fullName>
    </submittedName>
</protein>
<dbReference type="Pfam" id="PF22022">
    <property type="entry name" value="Phage_int_M"/>
    <property type="match status" value="1"/>
</dbReference>
<dbReference type="GO" id="GO:0015074">
    <property type="term" value="P:DNA integration"/>
    <property type="evidence" value="ECO:0007669"/>
    <property type="project" value="InterPro"/>
</dbReference>
<comment type="similarity">
    <text evidence="1">Belongs to the 'phage' integrase family.</text>
</comment>
<dbReference type="InterPro" id="IPR002104">
    <property type="entry name" value="Integrase_catalytic"/>
</dbReference>
<dbReference type="PROSITE" id="PS51900">
    <property type="entry name" value="CB"/>
    <property type="match status" value="1"/>
</dbReference>
<feature type="domain" description="Tyr recombinase" evidence="5">
    <location>
        <begin position="181"/>
        <end position="383"/>
    </location>
</feature>
<name>A0A329R1Q2_9BACL</name>
<evidence type="ECO:0000256" key="3">
    <source>
        <dbReference type="ARBA" id="ARBA00023172"/>
    </source>
</evidence>
<evidence type="ECO:0000256" key="4">
    <source>
        <dbReference type="PROSITE-ProRule" id="PRU01248"/>
    </source>
</evidence>
<feature type="domain" description="Core-binding (CB)" evidence="6">
    <location>
        <begin position="69"/>
        <end position="151"/>
    </location>
</feature>
<evidence type="ECO:0000256" key="2">
    <source>
        <dbReference type="ARBA" id="ARBA00023125"/>
    </source>
</evidence>
<dbReference type="RefSeq" id="WP_113052119.1">
    <property type="nucleotide sequence ID" value="NZ_QEVW01000003.1"/>
</dbReference>
<accession>A0A329R1Q2</accession>
<reference evidence="7 8" key="1">
    <citation type="submission" date="2018-04" db="EMBL/GenBank/DDBJ databases">
        <title>Paenibacillus taichungensis Genome sequencing and assembly.</title>
        <authorList>
            <person name="Xu J."/>
            <person name="Rensing C."/>
            <person name="Mazhar H.S."/>
        </authorList>
    </citation>
    <scope>NUCLEOTIDE SEQUENCE [LARGE SCALE GENOMIC DNA]</scope>
    <source>
        <strain evidence="7 8">NC1</strain>
    </source>
</reference>
<gene>
    <name evidence="7" type="ORF">DC345_04780</name>
</gene>
<dbReference type="InterPro" id="IPR053876">
    <property type="entry name" value="Phage_int_M"/>
</dbReference>
<dbReference type="PANTHER" id="PTHR30349:SF64">
    <property type="entry name" value="PROPHAGE INTEGRASE INTD-RELATED"/>
    <property type="match status" value="1"/>
</dbReference>
<evidence type="ECO:0000259" key="6">
    <source>
        <dbReference type="PROSITE" id="PS51900"/>
    </source>
</evidence>
<dbReference type="InterPro" id="IPR011010">
    <property type="entry name" value="DNA_brk_join_enz"/>
</dbReference>